<accession>A0A2P2P6H6</accession>
<sequence length="14" mass="1592">MRLGDIRAKANISF</sequence>
<protein>
    <submittedName>
        <fullName evidence="1">Uncharacterized protein</fullName>
    </submittedName>
</protein>
<organism evidence="1">
    <name type="scientific">Rhizophora mucronata</name>
    <name type="common">Asiatic mangrove</name>
    <dbReference type="NCBI Taxonomy" id="61149"/>
    <lineage>
        <taxon>Eukaryota</taxon>
        <taxon>Viridiplantae</taxon>
        <taxon>Streptophyta</taxon>
        <taxon>Embryophyta</taxon>
        <taxon>Tracheophyta</taxon>
        <taxon>Spermatophyta</taxon>
        <taxon>Magnoliopsida</taxon>
        <taxon>eudicotyledons</taxon>
        <taxon>Gunneridae</taxon>
        <taxon>Pentapetalae</taxon>
        <taxon>rosids</taxon>
        <taxon>fabids</taxon>
        <taxon>Malpighiales</taxon>
        <taxon>Rhizophoraceae</taxon>
        <taxon>Rhizophora</taxon>
    </lineage>
</organism>
<reference evidence="1" key="1">
    <citation type="submission" date="2018-02" db="EMBL/GenBank/DDBJ databases">
        <title>Rhizophora mucronata_Transcriptome.</title>
        <authorList>
            <person name="Meera S.P."/>
            <person name="Sreeshan A."/>
            <person name="Augustine A."/>
        </authorList>
    </citation>
    <scope>NUCLEOTIDE SEQUENCE</scope>
    <source>
        <tissue evidence="1">Leaf</tissue>
    </source>
</reference>
<dbReference type="EMBL" id="GGEC01069795">
    <property type="protein sequence ID" value="MBX50279.1"/>
    <property type="molecule type" value="Transcribed_RNA"/>
</dbReference>
<proteinExistence type="predicted"/>
<name>A0A2P2P6H6_RHIMU</name>
<evidence type="ECO:0000313" key="1">
    <source>
        <dbReference type="EMBL" id="MBX50279.1"/>
    </source>
</evidence>